<gene>
    <name evidence="1" type="ORF">BD410DRAFT_867804</name>
</gene>
<keyword evidence="2" id="KW-1185">Reference proteome</keyword>
<name>A0A4Y7Q3F5_9AGAM</name>
<evidence type="ECO:0000313" key="1">
    <source>
        <dbReference type="EMBL" id="TDL21320.1"/>
    </source>
</evidence>
<protein>
    <submittedName>
        <fullName evidence="1">Uncharacterized protein</fullName>
    </submittedName>
</protein>
<reference evidence="1 2" key="1">
    <citation type="submission" date="2018-06" db="EMBL/GenBank/DDBJ databases">
        <title>A transcriptomic atlas of mushroom development highlights an independent origin of complex multicellularity.</title>
        <authorList>
            <consortium name="DOE Joint Genome Institute"/>
            <person name="Krizsan K."/>
            <person name="Almasi E."/>
            <person name="Merenyi Z."/>
            <person name="Sahu N."/>
            <person name="Viragh M."/>
            <person name="Koszo T."/>
            <person name="Mondo S."/>
            <person name="Kiss B."/>
            <person name="Balint B."/>
            <person name="Kues U."/>
            <person name="Barry K."/>
            <person name="Hegedus J.C."/>
            <person name="Henrissat B."/>
            <person name="Johnson J."/>
            <person name="Lipzen A."/>
            <person name="Ohm R."/>
            <person name="Nagy I."/>
            <person name="Pangilinan J."/>
            <person name="Yan J."/>
            <person name="Xiong Y."/>
            <person name="Grigoriev I.V."/>
            <person name="Hibbett D.S."/>
            <person name="Nagy L.G."/>
        </authorList>
    </citation>
    <scope>NUCLEOTIDE SEQUENCE [LARGE SCALE GENOMIC DNA]</scope>
    <source>
        <strain evidence="1 2">SZMC22713</strain>
    </source>
</reference>
<sequence length="213" mass="23842">MQISTACKSVGDDYSKDTFYNHNKNRAPCANCSSSQQACHTQSPYSPTLCRKCARENRDTCPPHMHRVDALIWKKKDRALRRPFVAFVEAADTHAPLSMEEHSHTKGSVVSTATVHLPAIIFPMGYPASVTNSQSNGANIYVPSSPRQALSIRGDLRSMAEEYVRSIDNELVPEDRSPDKQVFDIKDTGNLDLNRMDTLLNEWNELKDKLGGF</sequence>
<dbReference type="Proteomes" id="UP000294933">
    <property type="component" value="Unassembled WGS sequence"/>
</dbReference>
<evidence type="ECO:0000313" key="2">
    <source>
        <dbReference type="Proteomes" id="UP000294933"/>
    </source>
</evidence>
<proteinExistence type="predicted"/>
<dbReference type="EMBL" id="ML170181">
    <property type="protein sequence ID" value="TDL21320.1"/>
    <property type="molecule type" value="Genomic_DNA"/>
</dbReference>
<dbReference type="VEuPathDB" id="FungiDB:BD410DRAFT_867804"/>
<accession>A0A4Y7Q3F5</accession>
<dbReference type="AlphaFoldDB" id="A0A4Y7Q3F5"/>
<organism evidence="1 2">
    <name type="scientific">Rickenella mellea</name>
    <dbReference type="NCBI Taxonomy" id="50990"/>
    <lineage>
        <taxon>Eukaryota</taxon>
        <taxon>Fungi</taxon>
        <taxon>Dikarya</taxon>
        <taxon>Basidiomycota</taxon>
        <taxon>Agaricomycotina</taxon>
        <taxon>Agaricomycetes</taxon>
        <taxon>Hymenochaetales</taxon>
        <taxon>Rickenellaceae</taxon>
        <taxon>Rickenella</taxon>
    </lineage>
</organism>